<keyword evidence="1" id="KW-0472">Membrane</keyword>
<keyword evidence="3" id="KW-1185">Reference proteome</keyword>
<sequence>MFKRLWIPVTGTSWRNIAFRLVVLQIGLMLYGFAISFMVDADIGASPWDVLGLGVAMHTPFSFGVASVLISVVVLVLWLPLRQKFGLGSLLNGLTVGLWADVGRWFTVTPDAWWLAWLQFLFGMVLLAWATAMYVSAGYGPGPRDGLMTGLTRVTKWPLWVVRTLLEITVVIIGFALGGPVWFGTVVFALAIGPLIQMFLPWWQKWMRAHAARDRRRLGEEPEAA</sequence>
<proteinExistence type="predicted"/>
<feature type="transmembrane region" description="Helical" evidence="1">
    <location>
        <begin position="21"/>
        <end position="39"/>
    </location>
</feature>
<name>A0A1R4GBV8_9MICO</name>
<evidence type="ECO:0000256" key="1">
    <source>
        <dbReference type="SAM" id="Phobius"/>
    </source>
</evidence>
<dbReference type="InterPro" id="IPR038750">
    <property type="entry name" value="YczE/YyaS-like"/>
</dbReference>
<reference evidence="2 3" key="1">
    <citation type="submission" date="2017-02" db="EMBL/GenBank/DDBJ databases">
        <authorList>
            <person name="Peterson S.W."/>
        </authorList>
    </citation>
    <scope>NUCLEOTIDE SEQUENCE [LARGE SCALE GENOMIC DNA]</scope>
    <source>
        <strain evidence="2 3">LMG 22410</strain>
    </source>
</reference>
<dbReference type="RefSeq" id="WP_200810096.1">
    <property type="nucleotide sequence ID" value="NZ_FUHU01000043.1"/>
</dbReference>
<dbReference type="Proteomes" id="UP000195787">
    <property type="component" value="Unassembled WGS sequence"/>
</dbReference>
<dbReference type="GeneID" id="303173651"/>
<protein>
    <submittedName>
        <fullName evidence="2">Membrane protein</fullName>
    </submittedName>
</protein>
<dbReference type="EMBL" id="FUHU01000043">
    <property type="protein sequence ID" value="SJM65557.1"/>
    <property type="molecule type" value="Genomic_DNA"/>
</dbReference>
<dbReference type="PANTHER" id="PTHR40078">
    <property type="entry name" value="INTEGRAL MEMBRANE PROTEIN-RELATED"/>
    <property type="match status" value="1"/>
</dbReference>
<gene>
    <name evidence="2" type="ORF">CZ674_10570</name>
</gene>
<feature type="transmembrane region" description="Helical" evidence="1">
    <location>
        <begin position="85"/>
        <end position="106"/>
    </location>
</feature>
<feature type="transmembrane region" description="Helical" evidence="1">
    <location>
        <begin position="59"/>
        <end position="78"/>
    </location>
</feature>
<evidence type="ECO:0000313" key="2">
    <source>
        <dbReference type="EMBL" id="SJM65557.1"/>
    </source>
</evidence>
<feature type="transmembrane region" description="Helical" evidence="1">
    <location>
        <begin position="182"/>
        <end position="203"/>
    </location>
</feature>
<dbReference type="Pfam" id="PF19700">
    <property type="entry name" value="DUF6198"/>
    <property type="match status" value="1"/>
</dbReference>
<accession>A0A1R4GBV8</accession>
<feature type="transmembrane region" description="Helical" evidence="1">
    <location>
        <begin position="112"/>
        <end position="136"/>
    </location>
</feature>
<dbReference type="AlphaFoldDB" id="A0A1R4GBV8"/>
<keyword evidence="1" id="KW-1133">Transmembrane helix</keyword>
<dbReference type="PANTHER" id="PTHR40078:SF1">
    <property type="entry name" value="INTEGRAL MEMBRANE PROTEIN"/>
    <property type="match status" value="1"/>
</dbReference>
<evidence type="ECO:0000313" key="3">
    <source>
        <dbReference type="Proteomes" id="UP000195787"/>
    </source>
</evidence>
<keyword evidence="1" id="KW-0812">Transmembrane</keyword>
<organism evidence="2 3">
    <name type="scientific">Agrococcus casei LMG 22410</name>
    <dbReference type="NCBI Taxonomy" id="1255656"/>
    <lineage>
        <taxon>Bacteria</taxon>
        <taxon>Bacillati</taxon>
        <taxon>Actinomycetota</taxon>
        <taxon>Actinomycetes</taxon>
        <taxon>Micrococcales</taxon>
        <taxon>Microbacteriaceae</taxon>
        <taxon>Agrococcus</taxon>
    </lineage>
</organism>
<feature type="transmembrane region" description="Helical" evidence="1">
    <location>
        <begin position="157"/>
        <end position="176"/>
    </location>
</feature>